<dbReference type="PANTHER" id="PTHR43459">
    <property type="entry name" value="ENOYL-COA HYDRATASE"/>
    <property type="match status" value="1"/>
</dbReference>
<accession>M3VDW2</accession>
<reference evidence="1 2" key="1">
    <citation type="submission" date="2013-02" db="EMBL/GenBank/DDBJ databases">
        <title>Whole genome shotgun sequence of Gordonia malaquae NBRC 108250.</title>
        <authorList>
            <person name="Yoshida I."/>
            <person name="Hosoyama A."/>
            <person name="Tsuchikane K."/>
            <person name="Ando Y."/>
            <person name="Baba S."/>
            <person name="Ohji S."/>
            <person name="Hamada M."/>
            <person name="Tamura T."/>
            <person name="Yamazoe A."/>
            <person name="Yamazaki S."/>
            <person name="Fujita N."/>
        </authorList>
    </citation>
    <scope>NUCLEOTIDE SEQUENCE [LARGE SCALE GENOMIC DNA]</scope>
    <source>
        <strain evidence="1 2">NBRC 108250</strain>
    </source>
</reference>
<protein>
    <submittedName>
        <fullName evidence="1">Putative enoyl-CoA hydratase</fullName>
    </submittedName>
</protein>
<dbReference type="Gene3D" id="3.90.226.10">
    <property type="entry name" value="2-enoyl-CoA Hydratase, Chain A, domain 1"/>
    <property type="match status" value="1"/>
</dbReference>
<dbReference type="EMBL" id="BAOP01000004">
    <property type="protein sequence ID" value="GAC78759.1"/>
    <property type="molecule type" value="Genomic_DNA"/>
</dbReference>
<dbReference type="Pfam" id="PF00378">
    <property type="entry name" value="ECH_1"/>
    <property type="match status" value="1"/>
</dbReference>
<dbReference type="GO" id="GO:0003824">
    <property type="term" value="F:catalytic activity"/>
    <property type="evidence" value="ECO:0007669"/>
    <property type="project" value="UniProtKB-ARBA"/>
</dbReference>
<dbReference type="AlphaFoldDB" id="M3VDW2"/>
<dbReference type="CDD" id="cd06558">
    <property type="entry name" value="crotonase-like"/>
    <property type="match status" value="1"/>
</dbReference>
<evidence type="ECO:0000313" key="2">
    <source>
        <dbReference type="Proteomes" id="UP000035009"/>
    </source>
</evidence>
<proteinExistence type="predicted"/>
<organism evidence="1 2">
    <name type="scientific">Gordonia malaquae NBRC 108250</name>
    <dbReference type="NCBI Taxonomy" id="1223542"/>
    <lineage>
        <taxon>Bacteria</taxon>
        <taxon>Bacillati</taxon>
        <taxon>Actinomycetota</taxon>
        <taxon>Actinomycetes</taxon>
        <taxon>Mycobacteriales</taxon>
        <taxon>Gordoniaceae</taxon>
        <taxon>Gordonia</taxon>
    </lineage>
</organism>
<dbReference type="eggNOG" id="COG1024">
    <property type="taxonomic scope" value="Bacteria"/>
</dbReference>
<keyword evidence="2" id="KW-1185">Reference proteome</keyword>
<dbReference type="Proteomes" id="UP000035009">
    <property type="component" value="Unassembled WGS sequence"/>
</dbReference>
<dbReference type="PANTHER" id="PTHR43459:SF1">
    <property type="entry name" value="EG:BACN32G11.4 PROTEIN"/>
    <property type="match status" value="1"/>
</dbReference>
<dbReference type="RefSeq" id="WP_008376890.1">
    <property type="nucleotide sequence ID" value="NZ_BAOP01000004.1"/>
</dbReference>
<dbReference type="InterPro" id="IPR001753">
    <property type="entry name" value="Enoyl-CoA_hydra/iso"/>
</dbReference>
<dbReference type="SUPFAM" id="SSF52096">
    <property type="entry name" value="ClpP/crotonase"/>
    <property type="match status" value="1"/>
</dbReference>
<dbReference type="OrthoDB" id="9777711at2"/>
<sequence>MSDEAGFEGGVWDEIDGRGVARIEIDRPERMNALDGAASGRIIELCRDFATRSDIRAVVITGRGGSFCAGADVAGMAADSAATGGFDESASRAIIENGSRLIGAIRSLPMPVVAAVDGAAVGIGASLAVAADLVYATSRAYFLLAFVNIGLMPDGGATALFTASLGRARANALALLGEKLWAPEALDAGLINAVVDDGVALTATVDRVVGRLLKSSPDALAVTKAALDAHSLAGYDDAIDREIAGQTQLLQSPAFGRALAAFVGK</sequence>
<evidence type="ECO:0000313" key="1">
    <source>
        <dbReference type="EMBL" id="GAC78759.1"/>
    </source>
</evidence>
<gene>
    <name evidence="1" type="ORF">GM1_004_02040</name>
</gene>
<dbReference type="InterPro" id="IPR029045">
    <property type="entry name" value="ClpP/crotonase-like_dom_sf"/>
</dbReference>
<dbReference type="STRING" id="410332.SAMN04488550_2886"/>
<comment type="caution">
    <text evidence="1">The sequence shown here is derived from an EMBL/GenBank/DDBJ whole genome shotgun (WGS) entry which is preliminary data.</text>
</comment>
<name>M3VDW2_GORML</name>